<evidence type="ECO:0000313" key="2">
    <source>
        <dbReference type="EMBL" id="WPF87518.1"/>
    </source>
</evidence>
<organism evidence="2">
    <name type="scientific">Cyanobacterium aponinum AL20115</name>
    <dbReference type="NCBI Taxonomy" id="3090662"/>
    <lineage>
        <taxon>Bacteria</taxon>
        <taxon>Bacillati</taxon>
        <taxon>Cyanobacteriota</taxon>
        <taxon>Cyanophyceae</taxon>
        <taxon>Oscillatoriophycideae</taxon>
        <taxon>Chroococcales</taxon>
        <taxon>Geminocystaceae</taxon>
        <taxon>Cyanobacterium</taxon>
    </lineage>
</organism>
<dbReference type="EMBL" id="CP138348">
    <property type="protein sequence ID" value="WPF87518.1"/>
    <property type="molecule type" value="Genomic_DNA"/>
</dbReference>
<keyword evidence="1" id="KW-0812">Transmembrane</keyword>
<proteinExistence type="predicted"/>
<sequence>MRLISINPFIVLTVNLLAVLNFNNLLSQIQANSLLSDKLTLAMAIYSCLVIGFNLLLFDDKAWVQSISNNLFERFLFKSAYFSILFVNSLPFLLYLFTL</sequence>
<protein>
    <submittedName>
        <fullName evidence="2">Uncharacterized protein</fullName>
    </submittedName>
</protein>
<evidence type="ECO:0000256" key="1">
    <source>
        <dbReference type="SAM" id="Phobius"/>
    </source>
</evidence>
<feature type="transmembrane region" description="Helical" evidence="1">
    <location>
        <begin position="39"/>
        <end position="58"/>
    </location>
</feature>
<dbReference type="AlphaFoldDB" id="A0AAF1C1C5"/>
<accession>A0AAF1C1C5</accession>
<feature type="transmembrane region" description="Helical" evidence="1">
    <location>
        <begin position="78"/>
        <end position="97"/>
    </location>
</feature>
<keyword evidence="1" id="KW-0472">Membrane</keyword>
<dbReference type="RefSeq" id="WP_320001055.1">
    <property type="nucleotide sequence ID" value="NZ_CP138348.1"/>
</dbReference>
<reference evidence="2" key="1">
    <citation type="submission" date="2023-11" db="EMBL/GenBank/DDBJ databases">
        <title>Genome sequence of Cyanobacterium aponinum BCRC AL20115.</title>
        <authorList>
            <person name="Chang H.-Y."/>
            <person name="Lin K.-M."/>
            <person name="Hsueh H.-T."/>
            <person name="Chu H.-A."/>
            <person name="Kuo C.-H."/>
        </authorList>
    </citation>
    <scope>NUCLEOTIDE SEQUENCE</scope>
    <source>
        <strain evidence="2">AL20115</strain>
    </source>
</reference>
<feature type="transmembrane region" description="Helical" evidence="1">
    <location>
        <begin position="6"/>
        <end position="27"/>
    </location>
</feature>
<keyword evidence="1" id="KW-1133">Transmembrane helix</keyword>
<gene>
    <name evidence="2" type="ORF">SAY89_11955</name>
</gene>
<name>A0AAF1C1C5_9CHRO</name>